<accession>A0A3P5YTZ0</accession>
<sequence>MSRRRSLRGKEIADETVVVEDVKGSLPERLFATDRYPCERINMYSAIDNLRALETH</sequence>
<dbReference type="EMBL" id="LR031570">
    <property type="protein sequence ID" value="VDC71246.1"/>
    <property type="molecule type" value="Genomic_DNA"/>
</dbReference>
<name>A0A3P5YTZ0_BRACM</name>
<protein>
    <submittedName>
        <fullName evidence="1">Uncharacterized protein</fullName>
    </submittedName>
</protein>
<dbReference type="AlphaFoldDB" id="A0A3P5YTZ0"/>
<reference evidence="1" key="1">
    <citation type="submission" date="2018-11" db="EMBL/GenBank/DDBJ databases">
        <authorList>
            <consortium name="Genoscope - CEA"/>
            <person name="William W."/>
        </authorList>
    </citation>
    <scope>NUCLEOTIDE SEQUENCE</scope>
</reference>
<organism evidence="1">
    <name type="scientific">Brassica campestris</name>
    <name type="common">Field mustard</name>
    <dbReference type="NCBI Taxonomy" id="3711"/>
    <lineage>
        <taxon>Eukaryota</taxon>
        <taxon>Viridiplantae</taxon>
        <taxon>Streptophyta</taxon>
        <taxon>Embryophyta</taxon>
        <taxon>Tracheophyta</taxon>
        <taxon>Spermatophyta</taxon>
        <taxon>Magnoliopsida</taxon>
        <taxon>eudicotyledons</taxon>
        <taxon>Gunneridae</taxon>
        <taxon>Pentapetalae</taxon>
        <taxon>rosids</taxon>
        <taxon>malvids</taxon>
        <taxon>Brassicales</taxon>
        <taxon>Brassicaceae</taxon>
        <taxon>Brassiceae</taxon>
        <taxon>Brassica</taxon>
    </lineage>
</organism>
<proteinExistence type="predicted"/>
<evidence type="ECO:0000313" key="1">
    <source>
        <dbReference type="EMBL" id="VDC71246.1"/>
    </source>
</evidence>
<gene>
    <name evidence="1" type="ORF">BRAA05T20960Z</name>
</gene>